<evidence type="ECO:0000313" key="1">
    <source>
        <dbReference type="EMBL" id="PNT74223.1"/>
    </source>
</evidence>
<dbReference type="InParanoid" id="A0A2K2DIW3"/>
<gene>
    <name evidence="1" type="ORF">BRADI_1g10525v3</name>
</gene>
<dbReference type="Gramene" id="PNT74223">
    <property type="protein sequence ID" value="PNT74223"/>
    <property type="gene ID" value="BRADI_1g10525v3"/>
</dbReference>
<evidence type="ECO:0000313" key="3">
    <source>
        <dbReference type="Proteomes" id="UP000008810"/>
    </source>
</evidence>
<name>A0A2K2DIW3_BRADI</name>
<keyword evidence="3" id="KW-1185">Reference proteome</keyword>
<accession>A0A2K2DIW3</accession>
<dbReference type="AlphaFoldDB" id="A0A2K2DIW3"/>
<sequence>MQKRTHATYITKIRLKHMFKPQEVCSDCNISLMCPLQMTDMLKAYRNNLRIIKNLTSSSLPSSIIEAHDFTNNSDSRTMNLACSELDKVTMKKYENK</sequence>
<reference evidence="1" key="2">
    <citation type="submission" date="2017-06" db="EMBL/GenBank/DDBJ databases">
        <title>WGS assembly of Brachypodium distachyon.</title>
        <authorList>
            <consortium name="The International Brachypodium Initiative"/>
            <person name="Lucas S."/>
            <person name="Harmon-Smith M."/>
            <person name="Lail K."/>
            <person name="Tice H."/>
            <person name="Grimwood J."/>
            <person name="Bruce D."/>
            <person name="Barry K."/>
            <person name="Shu S."/>
            <person name="Lindquist E."/>
            <person name="Wang M."/>
            <person name="Pitluck S."/>
            <person name="Vogel J.P."/>
            <person name="Garvin D.F."/>
            <person name="Mockler T.C."/>
            <person name="Schmutz J."/>
            <person name="Rokhsar D."/>
            <person name="Bevan M.W."/>
        </authorList>
    </citation>
    <scope>NUCLEOTIDE SEQUENCE</scope>
    <source>
        <strain evidence="1">Bd21</strain>
    </source>
</reference>
<organism evidence="1">
    <name type="scientific">Brachypodium distachyon</name>
    <name type="common">Purple false brome</name>
    <name type="synonym">Trachynia distachya</name>
    <dbReference type="NCBI Taxonomy" id="15368"/>
    <lineage>
        <taxon>Eukaryota</taxon>
        <taxon>Viridiplantae</taxon>
        <taxon>Streptophyta</taxon>
        <taxon>Embryophyta</taxon>
        <taxon>Tracheophyta</taxon>
        <taxon>Spermatophyta</taxon>
        <taxon>Magnoliopsida</taxon>
        <taxon>Liliopsida</taxon>
        <taxon>Poales</taxon>
        <taxon>Poaceae</taxon>
        <taxon>BOP clade</taxon>
        <taxon>Pooideae</taxon>
        <taxon>Stipodae</taxon>
        <taxon>Brachypodieae</taxon>
        <taxon>Brachypodium</taxon>
    </lineage>
</organism>
<protein>
    <submittedName>
        <fullName evidence="1 2">Uncharacterized protein</fullName>
    </submittedName>
</protein>
<reference evidence="2" key="3">
    <citation type="submission" date="2018-08" db="UniProtKB">
        <authorList>
            <consortium name="EnsemblPlants"/>
        </authorList>
    </citation>
    <scope>IDENTIFICATION</scope>
    <source>
        <strain evidence="2">cv. Bd21</strain>
    </source>
</reference>
<reference evidence="1 2" key="1">
    <citation type="journal article" date="2010" name="Nature">
        <title>Genome sequencing and analysis of the model grass Brachypodium distachyon.</title>
        <authorList>
            <consortium name="International Brachypodium Initiative"/>
        </authorList>
    </citation>
    <scope>NUCLEOTIDE SEQUENCE [LARGE SCALE GENOMIC DNA]</scope>
    <source>
        <strain evidence="1 2">Bd21</strain>
    </source>
</reference>
<dbReference type="Proteomes" id="UP000008810">
    <property type="component" value="Chromosome 1"/>
</dbReference>
<dbReference type="EMBL" id="CM000880">
    <property type="protein sequence ID" value="PNT74223.1"/>
    <property type="molecule type" value="Genomic_DNA"/>
</dbReference>
<evidence type="ECO:0000313" key="2">
    <source>
        <dbReference type="EnsemblPlants" id="PNT74223"/>
    </source>
</evidence>
<proteinExistence type="predicted"/>
<dbReference type="EnsemblPlants" id="PNT74223">
    <property type="protein sequence ID" value="PNT74223"/>
    <property type="gene ID" value="BRADI_1g10525v3"/>
</dbReference>